<sequence length="585" mass="66559">MGRIVLPVVLFFLGWVSGLKNLDVNRVIDLESSVVRIEHTITLDEPADDYEFHIHPSETDHVSSVAAWHGKNKDALEVRLAAGKSNVYRIGVKKSSTPIQFTVAVVLTNLLEPKPAEVLQAQSQFVKYTGNVMFFTPYTTERQKTTVVVPQGELLRYTSAPEPITKQPRKLEYGPYEGIAAFTHIPLHVHFENNRPFLTVKKMTRLIEISHWGNIAVEDSLEIQNTGARLKGPFSRLDFDMGVGQRVAISSFKTALPAAARDIYYRDDIGNISTSAVAETLDALEVRLSPRFPLLGGWKTEYILGYNVPAHQFLYRTGSKFSLRMRLVDHIYDDQVVDDLTLKIVLPEMVSDIEFLPPFPVTEQPREVLKTYLDTVGRTVLVFTAKNLVTEHILDFTLNYRFNMLLMLREPLMLITAFCVIFACVLIYVRLDFSIFRDEKAELRMRAQAIVDEAQEFYKRRTSVYQSYEDAINRYKASKDATQFATDRRKLDAEHKELNQSLARVQTKLSELCVESSERLVSSAQLKEVMAMDIAYRDLLHESAQQAERVLTGKITKQQYQTADSDTSVKKADLIGRMDAAMDNL</sequence>
<dbReference type="EMBL" id="SJOL01006454">
    <property type="protein sequence ID" value="TGZ66390.1"/>
    <property type="molecule type" value="Genomic_DNA"/>
</dbReference>
<keyword evidence="14" id="KW-1185">Reference proteome</keyword>
<evidence type="ECO:0000256" key="3">
    <source>
        <dbReference type="ARBA" id="ARBA00004922"/>
    </source>
</evidence>
<feature type="signal peptide" evidence="11">
    <location>
        <begin position="1"/>
        <end position="18"/>
    </location>
</feature>
<evidence type="ECO:0000256" key="1">
    <source>
        <dbReference type="ARBA" id="ARBA00002791"/>
    </source>
</evidence>
<evidence type="ECO:0000256" key="4">
    <source>
        <dbReference type="ARBA" id="ARBA00008905"/>
    </source>
</evidence>
<comment type="pathway">
    <text evidence="3 11">Protein modification; protein glycosylation.</text>
</comment>
<feature type="chain" id="PRO_5021040804" description="Dolichyl-diphosphooligosaccharide--protein glycosyltransferase subunit 1" evidence="11">
    <location>
        <begin position="19"/>
        <end position="585"/>
    </location>
</feature>
<evidence type="ECO:0000256" key="12">
    <source>
        <dbReference type="SAM" id="Coils"/>
    </source>
</evidence>
<comment type="subcellular location">
    <subcellularLocation>
        <location evidence="2 11">Endoplasmic reticulum membrane</location>
        <topology evidence="2 11">Single-pass type I membrane protein</topology>
    </subcellularLocation>
</comment>
<evidence type="ECO:0000313" key="14">
    <source>
        <dbReference type="Proteomes" id="UP000308267"/>
    </source>
</evidence>
<evidence type="ECO:0000256" key="11">
    <source>
        <dbReference type="RuleBase" id="RU361143"/>
    </source>
</evidence>
<comment type="subunit">
    <text evidence="11">Component of the oligosaccharyltransferase (OST) complex.</text>
</comment>
<dbReference type="PANTHER" id="PTHR21049">
    <property type="entry name" value="RIBOPHORIN I"/>
    <property type="match status" value="1"/>
</dbReference>
<reference evidence="13 14" key="1">
    <citation type="journal article" date="2019" name="BMC Genomics">
        <title>New insights from Opisthorchis felineus genome: update on genomics of the epidemiologically important liver flukes.</title>
        <authorList>
            <person name="Ershov N.I."/>
            <person name="Mordvinov V.A."/>
            <person name="Prokhortchouk E.B."/>
            <person name="Pakharukova M.Y."/>
            <person name="Gunbin K.V."/>
            <person name="Ustyantsev K."/>
            <person name="Genaev M.A."/>
            <person name="Blinov A.G."/>
            <person name="Mazur A."/>
            <person name="Boulygina E."/>
            <person name="Tsygankova S."/>
            <person name="Khrameeva E."/>
            <person name="Chekanov N."/>
            <person name="Fan G."/>
            <person name="Xiao A."/>
            <person name="Zhang H."/>
            <person name="Xu X."/>
            <person name="Yang H."/>
            <person name="Solovyev V."/>
            <person name="Lee S.M."/>
            <person name="Liu X."/>
            <person name="Afonnikov D.A."/>
            <person name="Skryabin K.G."/>
        </authorList>
    </citation>
    <scope>NUCLEOTIDE SEQUENCE [LARGE SCALE GENOMIC DNA]</scope>
    <source>
        <strain evidence="13">AK-0245</strain>
        <tissue evidence="13">Whole organism</tissue>
    </source>
</reference>
<keyword evidence="9 11" id="KW-1133">Transmembrane helix</keyword>
<comment type="similarity">
    <text evidence="4 11">Belongs to the OST1 family.</text>
</comment>
<name>A0A4S2LRI0_OPIFE</name>
<evidence type="ECO:0000256" key="10">
    <source>
        <dbReference type="ARBA" id="ARBA00023136"/>
    </source>
</evidence>
<dbReference type="PANTHER" id="PTHR21049:SF0">
    <property type="entry name" value="DOLICHYL-DIPHOSPHOOLIGOSACCHARIDE--PROTEIN GLYCOSYLTRANSFERASE SUBUNIT 1"/>
    <property type="match status" value="1"/>
</dbReference>
<dbReference type="UniPathway" id="UPA00378"/>
<evidence type="ECO:0000256" key="7">
    <source>
        <dbReference type="ARBA" id="ARBA00022729"/>
    </source>
</evidence>
<keyword evidence="12" id="KW-0175">Coiled coil</keyword>
<feature type="transmembrane region" description="Helical" evidence="11">
    <location>
        <begin position="412"/>
        <end position="431"/>
    </location>
</feature>
<keyword evidence="6 11" id="KW-0812">Transmembrane</keyword>
<dbReference type="AlphaFoldDB" id="A0A4S2LRI0"/>
<accession>A0A4S2LRI0</accession>
<keyword evidence="8 11" id="KW-0256">Endoplasmic reticulum</keyword>
<dbReference type="GO" id="GO:0008250">
    <property type="term" value="C:oligosaccharyltransferase complex"/>
    <property type="evidence" value="ECO:0007669"/>
    <property type="project" value="UniProtKB-UniRule"/>
</dbReference>
<dbReference type="Pfam" id="PF04597">
    <property type="entry name" value="Ribophorin_I"/>
    <property type="match status" value="1"/>
</dbReference>
<dbReference type="GO" id="GO:0018279">
    <property type="term" value="P:protein N-linked glycosylation via asparagine"/>
    <property type="evidence" value="ECO:0007669"/>
    <property type="project" value="TreeGrafter"/>
</dbReference>
<feature type="coiled-coil region" evidence="12">
    <location>
        <begin position="488"/>
        <end position="515"/>
    </location>
</feature>
<evidence type="ECO:0000256" key="8">
    <source>
        <dbReference type="ARBA" id="ARBA00022824"/>
    </source>
</evidence>
<dbReference type="InterPro" id="IPR007676">
    <property type="entry name" value="Ribophorin_I"/>
</dbReference>
<organism evidence="13 14">
    <name type="scientific">Opisthorchis felineus</name>
    <dbReference type="NCBI Taxonomy" id="147828"/>
    <lineage>
        <taxon>Eukaryota</taxon>
        <taxon>Metazoa</taxon>
        <taxon>Spiralia</taxon>
        <taxon>Lophotrochozoa</taxon>
        <taxon>Platyhelminthes</taxon>
        <taxon>Trematoda</taxon>
        <taxon>Digenea</taxon>
        <taxon>Opisthorchiida</taxon>
        <taxon>Opisthorchiata</taxon>
        <taxon>Opisthorchiidae</taxon>
        <taxon>Opisthorchis</taxon>
    </lineage>
</organism>
<proteinExistence type="inferred from homology"/>
<comment type="caution">
    <text evidence="13">The sequence shown here is derived from an EMBL/GenBank/DDBJ whole genome shotgun (WGS) entry which is preliminary data.</text>
</comment>
<gene>
    <name evidence="13" type="ORF">CRM22_005337</name>
</gene>
<dbReference type="Proteomes" id="UP000308267">
    <property type="component" value="Unassembled WGS sequence"/>
</dbReference>
<keyword evidence="10 11" id="KW-0472">Membrane</keyword>
<dbReference type="OrthoDB" id="310030at2759"/>
<keyword evidence="7 11" id="KW-0732">Signal</keyword>
<dbReference type="STRING" id="147828.A0A4S2LRI0"/>
<evidence type="ECO:0000313" key="13">
    <source>
        <dbReference type="EMBL" id="TGZ66390.1"/>
    </source>
</evidence>
<evidence type="ECO:0000256" key="5">
    <source>
        <dbReference type="ARBA" id="ARBA00017611"/>
    </source>
</evidence>
<comment type="function">
    <text evidence="1 11">Subunit of the oligosaccharyl transferase (OST) complex that catalyzes the initial transfer of a defined glycan (Glc(3)Man(9)GlcNAc(2) in eukaryotes) from the lipid carrier dolichol-pyrophosphate to an asparagine residue within an Asn-X-Ser/Thr consensus motif in nascent polypeptide chains, the first step in protein N-glycosylation. N-glycosylation occurs cotranslationally and the complex associates with the Sec61 complex at the channel-forming translocon complex that mediates protein translocation across the endoplasmic reticulum (ER). All subunits are required for a maximal enzyme activity.</text>
</comment>
<evidence type="ECO:0000256" key="2">
    <source>
        <dbReference type="ARBA" id="ARBA00004115"/>
    </source>
</evidence>
<evidence type="ECO:0000256" key="9">
    <source>
        <dbReference type="ARBA" id="ARBA00022989"/>
    </source>
</evidence>
<evidence type="ECO:0000256" key="6">
    <source>
        <dbReference type="ARBA" id="ARBA00022692"/>
    </source>
</evidence>
<protein>
    <recommendedName>
        <fullName evidence="5 11">Dolichyl-diphosphooligosaccharide--protein glycosyltransferase subunit 1</fullName>
    </recommendedName>
</protein>